<gene>
    <name evidence="1" type="ORF">HDG70_000924</name>
</gene>
<dbReference type="EMBL" id="JACCBS010000001">
    <property type="protein sequence ID" value="NYE57218.1"/>
    <property type="molecule type" value="Genomic_DNA"/>
</dbReference>
<organism evidence="1 2">
    <name type="scientific">Carboxydothermus ferrireducens DSM 11255</name>
    <dbReference type="NCBI Taxonomy" id="1119529"/>
    <lineage>
        <taxon>Bacteria</taxon>
        <taxon>Bacillati</taxon>
        <taxon>Bacillota</taxon>
        <taxon>Clostridia</taxon>
        <taxon>Thermoanaerobacterales</taxon>
        <taxon>Thermoanaerobacteraceae</taxon>
        <taxon>Carboxydothermus</taxon>
    </lineage>
</organism>
<dbReference type="RefSeq" id="WP_154652733.1">
    <property type="nucleotide sequence ID" value="NZ_ATYG01000015.1"/>
</dbReference>
<name>A0ABX2RBP6_9THEO</name>
<comment type="caution">
    <text evidence="1">The sequence shown here is derived from an EMBL/GenBank/DDBJ whole genome shotgun (WGS) entry which is preliminary data.</text>
</comment>
<keyword evidence="2" id="KW-1185">Reference proteome</keyword>
<proteinExistence type="predicted"/>
<dbReference type="Proteomes" id="UP000604066">
    <property type="component" value="Unassembled WGS sequence"/>
</dbReference>
<protein>
    <submittedName>
        <fullName evidence="1">Uncharacterized protein</fullName>
    </submittedName>
</protein>
<evidence type="ECO:0000313" key="2">
    <source>
        <dbReference type="Proteomes" id="UP000604066"/>
    </source>
</evidence>
<reference evidence="1 2" key="1">
    <citation type="submission" date="2020-07" db="EMBL/GenBank/DDBJ databases">
        <title>Genomic Encyclopedia of Type Strains, Phase III (KMG-III): the genomes of soil and plant-associated and newly described type strains.</title>
        <authorList>
            <person name="Whitman W."/>
        </authorList>
    </citation>
    <scope>NUCLEOTIDE SEQUENCE [LARGE SCALE GENOMIC DNA]</scope>
    <source>
        <strain evidence="1 2">DSM 11255</strain>
    </source>
</reference>
<sequence length="46" mass="5613">MRVEFKKVENKTAEENLKKIFRKLVETVLSDYKEIEKDKEKKREAI</sequence>
<evidence type="ECO:0000313" key="1">
    <source>
        <dbReference type="EMBL" id="NYE57218.1"/>
    </source>
</evidence>
<accession>A0ABX2RBP6</accession>